<comment type="caution">
    <text evidence="1">The sequence shown here is derived from an EMBL/GenBank/DDBJ whole genome shotgun (WGS) entry which is preliminary data.</text>
</comment>
<proteinExistence type="predicted"/>
<gene>
    <name evidence="1" type="ORF">J1N35_029661</name>
</gene>
<accession>A0A9D3ZTZ9</accession>
<evidence type="ECO:0000313" key="1">
    <source>
        <dbReference type="EMBL" id="KAH1064674.1"/>
    </source>
</evidence>
<organism evidence="1 2">
    <name type="scientific">Gossypium stocksii</name>
    <dbReference type="NCBI Taxonomy" id="47602"/>
    <lineage>
        <taxon>Eukaryota</taxon>
        <taxon>Viridiplantae</taxon>
        <taxon>Streptophyta</taxon>
        <taxon>Embryophyta</taxon>
        <taxon>Tracheophyta</taxon>
        <taxon>Spermatophyta</taxon>
        <taxon>Magnoliopsida</taxon>
        <taxon>eudicotyledons</taxon>
        <taxon>Gunneridae</taxon>
        <taxon>Pentapetalae</taxon>
        <taxon>rosids</taxon>
        <taxon>malvids</taxon>
        <taxon>Malvales</taxon>
        <taxon>Malvaceae</taxon>
        <taxon>Malvoideae</taxon>
        <taxon>Gossypium</taxon>
    </lineage>
</organism>
<dbReference type="EMBL" id="JAIQCV010000009">
    <property type="protein sequence ID" value="KAH1064674.1"/>
    <property type="molecule type" value="Genomic_DNA"/>
</dbReference>
<name>A0A9D3ZTZ9_9ROSI</name>
<keyword evidence="2" id="KW-1185">Reference proteome</keyword>
<dbReference type="AlphaFoldDB" id="A0A9D3ZTZ9"/>
<dbReference type="OrthoDB" id="1001695at2759"/>
<protein>
    <submittedName>
        <fullName evidence="1">Uncharacterized protein</fullName>
    </submittedName>
</protein>
<dbReference type="Proteomes" id="UP000828251">
    <property type="component" value="Unassembled WGS sequence"/>
</dbReference>
<sequence>MEENIWQWPFLREETNMVEKNAQRKKTLNLLIHMGENLGQQPNGRVRKAVGEYFGISGVRAEAVIAKLGFDYSFRVEAVGFAGGIWLLWKGVLVWRSYRRTLILFTYEFGTEDVAGLSSIQRCMRAPNEV</sequence>
<reference evidence="1 2" key="1">
    <citation type="journal article" date="2021" name="Plant Biotechnol. J.">
        <title>Multi-omics assisted identification of the key and species-specific regulatory components of drought-tolerant mechanisms in Gossypium stocksii.</title>
        <authorList>
            <person name="Yu D."/>
            <person name="Ke L."/>
            <person name="Zhang D."/>
            <person name="Wu Y."/>
            <person name="Sun Y."/>
            <person name="Mei J."/>
            <person name="Sun J."/>
            <person name="Sun Y."/>
        </authorList>
    </citation>
    <scope>NUCLEOTIDE SEQUENCE [LARGE SCALE GENOMIC DNA]</scope>
    <source>
        <strain evidence="2">cv. E1</strain>
        <tissue evidence="1">Leaf</tissue>
    </source>
</reference>
<evidence type="ECO:0000313" key="2">
    <source>
        <dbReference type="Proteomes" id="UP000828251"/>
    </source>
</evidence>